<name>A0A9W3SPK6_BACTU</name>
<dbReference type="SUPFAM" id="SSF47413">
    <property type="entry name" value="lambda repressor-like DNA-binding domains"/>
    <property type="match status" value="1"/>
</dbReference>
<accession>A0A9W3SPK6</accession>
<dbReference type="RefSeq" id="WP_069355002.1">
    <property type="nucleotide sequence ID" value="NZ_CP015250.1"/>
</dbReference>
<dbReference type="Proteomes" id="UP000192743">
    <property type="component" value="Chromosome"/>
</dbReference>
<evidence type="ECO:0000313" key="3">
    <source>
        <dbReference type="Proteomes" id="UP000192743"/>
    </source>
</evidence>
<gene>
    <name evidence="2" type="ORF">BTI247_08760</name>
</gene>
<reference evidence="2 3" key="1">
    <citation type="submission" date="2016-02" db="EMBL/GenBank/DDBJ databases">
        <title>Comparative analysis of three nematocidal Bacillus thuringiensis strains.</title>
        <authorList>
            <person name="Hollensteiner J."/>
            <person name="Kloesener M."/>
            <person name="Bunk B."/>
            <person name="Sproeer C."/>
            <person name="Rosenstiel P."/>
            <person name="Schulte-Iserlohe R."/>
            <person name="Schulenburg H."/>
            <person name="Liesegang H."/>
        </authorList>
    </citation>
    <scope>NUCLEOTIDE SEQUENCE [LARGE SCALE GENOMIC DNA]</scope>
    <source>
        <strain evidence="2 3">Bt18247</strain>
    </source>
</reference>
<dbReference type="InterPro" id="IPR001387">
    <property type="entry name" value="Cro/C1-type_HTH"/>
</dbReference>
<dbReference type="EMBL" id="CP015250">
    <property type="protein sequence ID" value="AOM09310.1"/>
    <property type="molecule type" value="Genomic_DNA"/>
</dbReference>
<evidence type="ECO:0000313" key="2">
    <source>
        <dbReference type="EMBL" id="AOM09310.1"/>
    </source>
</evidence>
<dbReference type="Pfam" id="PF01381">
    <property type="entry name" value="HTH_3"/>
    <property type="match status" value="1"/>
</dbReference>
<feature type="domain" description="HTH cro/C1-type" evidence="1">
    <location>
        <begin position="15"/>
        <end position="59"/>
    </location>
</feature>
<evidence type="ECO:0000259" key="1">
    <source>
        <dbReference type="Pfam" id="PF01381"/>
    </source>
</evidence>
<protein>
    <recommendedName>
        <fullName evidence="1">HTH cro/C1-type domain-containing protein</fullName>
    </recommendedName>
</protein>
<dbReference type="AlphaFoldDB" id="A0A9W3SPK6"/>
<proteinExistence type="predicted"/>
<dbReference type="GO" id="GO:0003677">
    <property type="term" value="F:DNA binding"/>
    <property type="evidence" value="ECO:0007669"/>
    <property type="project" value="InterPro"/>
</dbReference>
<sequence>MWGRGIGRHKTKLAKFLANHDYSIQEFSKVSKVNRNTLGQLCNDKEYIPSPNTMQKIMKIVRMHDTKKKITHFWDI</sequence>
<dbReference type="InterPro" id="IPR010982">
    <property type="entry name" value="Lambda_DNA-bd_dom_sf"/>
</dbReference>
<organism evidence="2 3">
    <name type="scientific">Bacillus thuringiensis Bt18247</name>
    <dbReference type="NCBI Taxonomy" id="1423143"/>
    <lineage>
        <taxon>Bacteria</taxon>
        <taxon>Bacillati</taxon>
        <taxon>Bacillota</taxon>
        <taxon>Bacilli</taxon>
        <taxon>Bacillales</taxon>
        <taxon>Bacillaceae</taxon>
        <taxon>Bacillus</taxon>
        <taxon>Bacillus cereus group</taxon>
    </lineage>
</organism>